<organism evidence="1 2">
    <name type="scientific">Trametes sanguinea</name>
    <dbReference type="NCBI Taxonomy" id="158606"/>
    <lineage>
        <taxon>Eukaryota</taxon>
        <taxon>Fungi</taxon>
        <taxon>Dikarya</taxon>
        <taxon>Basidiomycota</taxon>
        <taxon>Agaricomycotina</taxon>
        <taxon>Agaricomycetes</taxon>
        <taxon>Polyporales</taxon>
        <taxon>Polyporaceae</taxon>
        <taxon>Trametes</taxon>
    </lineage>
</organism>
<reference evidence="1" key="1">
    <citation type="submission" date="2022-08" db="EMBL/GenBank/DDBJ databases">
        <title>Genome Sequence of Pycnoporus sanguineus.</title>
        <authorList>
            <person name="Buettner E."/>
        </authorList>
    </citation>
    <scope>NUCLEOTIDE SEQUENCE</scope>
    <source>
        <strain evidence="1">CG-C14</strain>
    </source>
</reference>
<gene>
    <name evidence="1" type="ORF">NUW54_g13546</name>
</gene>
<proteinExistence type="predicted"/>
<protein>
    <submittedName>
        <fullName evidence="1">Uncharacterized protein</fullName>
    </submittedName>
</protein>
<comment type="caution">
    <text evidence="1">The sequence shown here is derived from an EMBL/GenBank/DDBJ whole genome shotgun (WGS) entry which is preliminary data.</text>
</comment>
<keyword evidence="2" id="KW-1185">Reference proteome</keyword>
<sequence>MDSSTLSSIPSLTTLHTSSSGLSSIPETPTNGRGVLRACFSERICLRRRRDAQEEVGRDEAVTDVPAPVHVLAVVLDIVWIGERELRHELSRERIPVHPAHL</sequence>
<evidence type="ECO:0000313" key="1">
    <source>
        <dbReference type="EMBL" id="KAJ2967288.1"/>
    </source>
</evidence>
<dbReference type="EMBL" id="JANSHE010006369">
    <property type="protein sequence ID" value="KAJ2967288.1"/>
    <property type="molecule type" value="Genomic_DNA"/>
</dbReference>
<dbReference type="Proteomes" id="UP001144978">
    <property type="component" value="Unassembled WGS sequence"/>
</dbReference>
<evidence type="ECO:0000313" key="2">
    <source>
        <dbReference type="Proteomes" id="UP001144978"/>
    </source>
</evidence>
<accession>A0ACC1MKS5</accession>
<name>A0ACC1MKS5_9APHY</name>